<dbReference type="InterPro" id="IPR011989">
    <property type="entry name" value="ARM-like"/>
</dbReference>
<dbReference type="Pfam" id="PF12612">
    <property type="entry name" value="TFCD_C"/>
    <property type="match status" value="1"/>
</dbReference>
<proteinExistence type="inferred from homology"/>
<sequence length="1204" mass="135615">MELEEEGREFMEDLPYNLGLGCALDMFREVQEVNEILNMVVEDSQDATKAEKRSARLSFILDQYQEQPHLLDKHLDQMLSKLIDTVRQKNMPMAAIHLGFRYLGFLTKVRGYKILVRHLPHEVGDLDPVLEMLESRGTGREEDENWETTYMLILWLSIIILLPFDMKKLDPRSLLLSAGDAEMQSRRPLHGRVEDVIRKGLEKQYHNCCEAAAFLSAKLFLRPDMNQSHLSQFLQWCMQIIQDDSEENKWRIGALRALAQIFKQGGRETLLPQAPIVFESIKQAQLLNSPVTLVRKIAINIVQRIGLTFLKPRVAKWRYDRGSRSLILNVEKNSRISSQSETQEKQDLMGGKDSEEDEGYEIPDEVEEIVEILLQGLRDKDTVIRWPSAKGMGRVTGRLPKELADDVLGSLLSLFSPLESENSWHGGCLALAELGRRGLLLPSRLPEVVPILQRALVFDEARGNFSVGRNIRDAACYVSWSFARAYSPQEMAPYVPVIAPQLLIVACFDREVNCRRAASAAFQENVGRQGSFPHGIDILTTADFFAVANRRHSYLDISVFIAQYEEYREALICHLVERKLNHWDIMIRSLAAEALHRLTFLAADYMVHDVIPKLKQGILSNALYLRHGALLGLGEIVHAISLHANSQGLSFHDILGEEHEQFCASFLVHLEAKGAFRQMSREMMRIASSAFICKMTLSHLPIHDNLSLLETWLEHLKENLGAVESAVQESAGNALGKLLDEYLSCPQDKKKKEMTDGICQDILSNVRSSNLGRRTGYALAAGYLPESVLRSRLSVFLETLYACSHIQHPSEETWAEARREAVKSIASIIQTMPMDPCGELEMSFNTDAVNRAFCELMVCFQDYTIEEKKRGDIGAWVREAGIRALTILAEKSLDCMASDVDQKSLHTLLLNLCQQACEKIERTRILAADSFLHILHLERLPVTVPCIQRLREVLPVSCKEEWYEGKKDTFSRFVPLLSLDHGYGRHVLMGLVVSTGDLAAGNSQTSMGALECYLSSLEGNAKALESFFSLLVGIFAEKSDEDRIAIPLMRTATSLLKSGYLEPLLNDVNVPVPGCMMDLVRCTKAGMSKRMNKTPPITKVFLGVELLVSCLSCRDPRIQRSCLGSLTIHLGSVYPRLRHTTGTALYQALLMSSSDSSWVSEENSGEVLRILEDTDWMSGDVEKLRGVRDELCCLLDVPPPIRKT</sequence>
<dbReference type="Pfam" id="PF23579">
    <property type="entry name" value="ARM_TBCD"/>
    <property type="match status" value="1"/>
</dbReference>
<dbReference type="GO" id="GO:0016328">
    <property type="term" value="C:lateral plasma membrane"/>
    <property type="evidence" value="ECO:0007669"/>
    <property type="project" value="TreeGrafter"/>
</dbReference>
<keyword evidence="8" id="KW-1185">Reference proteome</keyword>
<evidence type="ECO:0000259" key="5">
    <source>
        <dbReference type="Pfam" id="PF12612"/>
    </source>
</evidence>
<dbReference type="Proteomes" id="UP000677054">
    <property type="component" value="Unassembled WGS sequence"/>
</dbReference>
<keyword evidence="3" id="KW-0143">Chaperone</keyword>
<dbReference type="PANTHER" id="PTHR12658:SF0">
    <property type="entry name" value="TUBULIN-SPECIFIC CHAPERONE D"/>
    <property type="match status" value="1"/>
</dbReference>
<evidence type="ECO:0000259" key="6">
    <source>
        <dbReference type="Pfam" id="PF25767"/>
    </source>
</evidence>
<evidence type="ECO:0000313" key="7">
    <source>
        <dbReference type="EMBL" id="CAD7242008.1"/>
    </source>
</evidence>
<gene>
    <name evidence="7" type="ORF">DSTB1V02_LOCUS1983</name>
</gene>
<reference evidence="7" key="1">
    <citation type="submission" date="2020-11" db="EMBL/GenBank/DDBJ databases">
        <authorList>
            <person name="Tran Van P."/>
        </authorList>
    </citation>
    <scope>NUCLEOTIDE SEQUENCE</scope>
</reference>
<comment type="similarity">
    <text evidence="1">Belongs to the TBCD family.</text>
</comment>
<dbReference type="Gene3D" id="1.25.10.10">
    <property type="entry name" value="Leucine-rich Repeat Variant"/>
    <property type="match status" value="2"/>
</dbReference>
<dbReference type="GO" id="GO:0007023">
    <property type="term" value="P:post-chaperonin tubulin folding pathway"/>
    <property type="evidence" value="ECO:0007669"/>
    <property type="project" value="InterPro"/>
</dbReference>
<dbReference type="Pfam" id="PF25767">
    <property type="entry name" value="ARM_TBCD_2nd"/>
    <property type="match status" value="1"/>
</dbReference>
<dbReference type="EMBL" id="LR899722">
    <property type="protein sequence ID" value="CAD7242008.1"/>
    <property type="molecule type" value="Genomic_DNA"/>
</dbReference>
<dbReference type="SUPFAM" id="SSF48371">
    <property type="entry name" value="ARM repeat"/>
    <property type="match status" value="2"/>
</dbReference>
<dbReference type="GO" id="GO:0034333">
    <property type="term" value="P:adherens junction assembly"/>
    <property type="evidence" value="ECO:0007669"/>
    <property type="project" value="TreeGrafter"/>
</dbReference>
<dbReference type="EMBL" id="CAJPEV010000205">
    <property type="protein sequence ID" value="CAG0882332.1"/>
    <property type="molecule type" value="Genomic_DNA"/>
</dbReference>
<evidence type="ECO:0000256" key="3">
    <source>
        <dbReference type="ARBA" id="ARBA00023186"/>
    </source>
</evidence>
<feature type="compositionally biased region" description="Basic and acidic residues" evidence="4">
    <location>
        <begin position="342"/>
        <end position="353"/>
    </location>
</feature>
<dbReference type="InterPro" id="IPR058033">
    <property type="entry name" value="ARM_TBCD_2nd"/>
</dbReference>
<feature type="domain" description="Tubulin-folding cofactor D C-terminal" evidence="5">
    <location>
        <begin position="907"/>
        <end position="1089"/>
    </location>
</feature>
<protein>
    <recommendedName>
        <fullName evidence="2">Tubulin-specific chaperone D</fullName>
    </recommendedName>
</protein>
<dbReference type="OrthoDB" id="6336275at2759"/>
<evidence type="ECO:0000256" key="2">
    <source>
        <dbReference type="ARBA" id="ARBA00015003"/>
    </source>
</evidence>
<evidence type="ECO:0000256" key="1">
    <source>
        <dbReference type="ARBA" id="ARBA00006853"/>
    </source>
</evidence>
<dbReference type="GO" id="GO:0048487">
    <property type="term" value="F:beta-tubulin binding"/>
    <property type="evidence" value="ECO:0007669"/>
    <property type="project" value="InterPro"/>
</dbReference>
<dbReference type="InterPro" id="IPR022577">
    <property type="entry name" value="TBCD_C"/>
</dbReference>
<dbReference type="GO" id="GO:0007021">
    <property type="term" value="P:tubulin complex assembly"/>
    <property type="evidence" value="ECO:0007669"/>
    <property type="project" value="InterPro"/>
</dbReference>
<name>A0A7R8X991_9CRUS</name>
<dbReference type="GO" id="GO:0000226">
    <property type="term" value="P:microtubule cytoskeleton organization"/>
    <property type="evidence" value="ECO:0007669"/>
    <property type="project" value="TreeGrafter"/>
</dbReference>
<dbReference type="GO" id="GO:0070830">
    <property type="term" value="P:bicellular tight junction assembly"/>
    <property type="evidence" value="ECO:0007669"/>
    <property type="project" value="TreeGrafter"/>
</dbReference>
<dbReference type="InterPro" id="IPR016024">
    <property type="entry name" value="ARM-type_fold"/>
</dbReference>
<feature type="region of interest" description="Disordered" evidence="4">
    <location>
        <begin position="337"/>
        <end position="360"/>
    </location>
</feature>
<dbReference type="AlphaFoldDB" id="A0A7R8X991"/>
<dbReference type="GO" id="GO:0005096">
    <property type="term" value="F:GTPase activator activity"/>
    <property type="evidence" value="ECO:0007669"/>
    <property type="project" value="InterPro"/>
</dbReference>
<dbReference type="InterPro" id="IPR033162">
    <property type="entry name" value="TBCD"/>
</dbReference>
<evidence type="ECO:0000313" key="8">
    <source>
        <dbReference type="Proteomes" id="UP000677054"/>
    </source>
</evidence>
<accession>A0A7R8X991</accession>
<dbReference type="PANTHER" id="PTHR12658">
    <property type="entry name" value="BETA-TUBULIN COFACTOR D"/>
    <property type="match status" value="1"/>
</dbReference>
<evidence type="ECO:0000256" key="4">
    <source>
        <dbReference type="SAM" id="MobiDB-lite"/>
    </source>
</evidence>
<feature type="domain" description="Tubulin-folding cofactor D ARM repeats" evidence="6">
    <location>
        <begin position="293"/>
        <end position="536"/>
    </location>
</feature>
<organism evidence="7">
    <name type="scientific">Darwinula stevensoni</name>
    <dbReference type="NCBI Taxonomy" id="69355"/>
    <lineage>
        <taxon>Eukaryota</taxon>
        <taxon>Metazoa</taxon>
        <taxon>Ecdysozoa</taxon>
        <taxon>Arthropoda</taxon>
        <taxon>Crustacea</taxon>
        <taxon>Oligostraca</taxon>
        <taxon>Ostracoda</taxon>
        <taxon>Podocopa</taxon>
        <taxon>Podocopida</taxon>
        <taxon>Darwinulocopina</taxon>
        <taxon>Darwinuloidea</taxon>
        <taxon>Darwinulidae</taxon>
        <taxon>Darwinula</taxon>
    </lineage>
</organism>